<evidence type="ECO:0000313" key="11">
    <source>
        <dbReference type="Proteomes" id="UP000326202"/>
    </source>
</evidence>
<dbReference type="Gene3D" id="1.10.540.10">
    <property type="entry name" value="Acyl-CoA dehydrogenase/oxidase, N-terminal domain"/>
    <property type="match status" value="1"/>
</dbReference>
<comment type="cofactor">
    <cofactor evidence="1 6">
        <name>FAD</name>
        <dbReference type="ChEBI" id="CHEBI:57692"/>
    </cofactor>
</comment>
<protein>
    <submittedName>
        <fullName evidence="10">Acyl-CoA dehydrogenase</fullName>
    </submittedName>
</protein>
<dbReference type="Pfam" id="PF02770">
    <property type="entry name" value="Acyl-CoA_dh_M"/>
    <property type="match status" value="1"/>
</dbReference>
<dbReference type="EMBL" id="CP042906">
    <property type="protein sequence ID" value="QEX15885.1"/>
    <property type="molecule type" value="Genomic_DNA"/>
</dbReference>
<dbReference type="KEGG" id="htq:FRZ44_11740"/>
<dbReference type="PANTHER" id="PTHR43884">
    <property type="entry name" value="ACYL-COA DEHYDROGENASE"/>
    <property type="match status" value="1"/>
</dbReference>
<dbReference type="OrthoDB" id="7328575at2"/>
<reference evidence="10 11" key="1">
    <citation type="submission" date="2019-08" db="EMBL/GenBank/DDBJ databases">
        <title>Hyperibacter terrae gen. nov., sp. nov. and Hyperibacter viscosus sp. nov., two new members in the family Rhodospirillaceae isolated from the rhizosphere of Hypericum perforatum.</title>
        <authorList>
            <person name="Noviana Z."/>
        </authorList>
    </citation>
    <scope>NUCLEOTIDE SEQUENCE [LARGE SCALE GENOMIC DNA]</scope>
    <source>
        <strain evidence="10 11">R5913</strain>
    </source>
</reference>
<dbReference type="PANTHER" id="PTHR43884:SF20">
    <property type="entry name" value="ACYL-COA DEHYDROGENASE FADE28"/>
    <property type="match status" value="1"/>
</dbReference>
<dbReference type="Pfam" id="PF00441">
    <property type="entry name" value="Acyl-CoA_dh_1"/>
    <property type="match status" value="1"/>
</dbReference>
<evidence type="ECO:0000256" key="3">
    <source>
        <dbReference type="ARBA" id="ARBA00022630"/>
    </source>
</evidence>
<evidence type="ECO:0000256" key="1">
    <source>
        <dbReference type="ARBA" id="ARBA00001974"/>
    </source>
</evidence>
<feature type="domain" description="Acyl-CoA oxidase/dehydrogenase middle" evidence="8">
    <location>
        <begin position="131"/>
        <end position="213"/>
    </location>
</feature>
<keyword evidence="11" id="KW-1185">Reference proteome</keyword>
<evidence type="ECO:0000256" key="5">
    <source>
        <dbReference type="ARBA" id="ARBA00023002"/>
    </source>
</evidence>
<dbReference type="GO" id="GO:0050660">
    <property type="term" value="F:flavin adenine dinucleotide binding"/>
    <property type="evidence" value="ECO:0007669"/>
    <property type="project" value="InterPro"/>
</dbReference>
<comment type="similarity">
    <text evidence="2 6">Belongs to the acyl-CoA dehydrogenase family.</text>
</comment>
<dbReference type="RefSeq" id="WP_151176303.1">
    <property type="nucleotide sequence ID" value="NZ_CP042906.1"/>
</dbReference>
<evidence type="ECO:0000259" key="9">
    <source>
        <dbReference type="Pfam" id="PF02771"/>
    </source>
</evidence>
<dbReference type="InterPro" id="IPR037069">
    <property type="entry name" value="AcylCoA_DH/ox_N_sf"/>
</dbReference>
<dbReference type="Proteomes" id="UP000326202">
    <property type="component" value="Chromosome"/>
</dbReference>
<dbReference type="GO" id="GO:0003995">
    <property type="term" value="F:acyl-CoA dehydrogenase activity"/>
    <property type="evidence" value="ECO:0007669"/>
    <property type="project" value="TreeGrafter"/>
</dbReference>
<dbReference type="Pfam" id="PF02771">
    <property type="entry name" value="Acyl-CoA_dh_N"/>
    <property type="match status" value="1"/>
</dbReference>
<keyword evidence="5 6" id="KW-0560">Oxidoreductase</keyword>
<dbReference type="InterPro" id="IPR013786">
    <property type="entry name" value="AcylCoA_DH/ox_N"/>
</dbReference>
<evidence type="ECO:0000313" key="10">
    <source>
        <dbReference type="EMBL" id="QEX15885.1"/>
    </source>
</evidence>
<keyword evidence="4 6" id="KW-0274">FAD</keyword>
<sequence length="377" mass="40327">MRIELTEEQSLIKDSVARFVAERYPFDRRQKLVATPEGYSEEDWRSFAELGWLGLPLPETAGGLGMGPLEVGLVMESFGRGLVASPYLATVLLGAAVVAAAGSATQQSEMLPAVAEGRMKLTLAFAEDDRQDPAAIAASAELDGGGFLLTGVKAGVPYAAAADRILLVARTGGRPGDASGLSFFLVDRQQRGLEVRDYAAHDGSRVGTLRFDRMALGHDRLVGPKDGAFPILEAVLDRARAALCAEASGIANAVYEKTLSYFKTREQFGKLIGSFQALQHRLTDVYMKAELLQSVAVDAAEAAAASDPATRAAGVSAAKSLTGTLGREIGKEGVQLHGGIGMTWDYEAGHYLKRLTFIDLALGDSHWHLERFRRLSS</sequence>
<evidence type="ECO:0000256" key="4">
    <source>
        <dbReference type="ARBA" id="ARBA00022827"/>
    </source>
</evidence>
<dbReference type="InterPro" id="IPR036250">
    <property type="entry name" value="AcylCo_DH-like_C"/>
</dbReference>
<dbReference type="AlphaFoldDB" id="A0A5J6MH93"/>
<name>A0A5J6MH93_9PROT</name>
<proteinExistence type="inferred from homology"/>
<organism evidence="10 11">
    <name type="scientific">Hypericibacter terrae</name>
    <dbReference type="NCBI Taxonomy" id="2602015"/>
    <lineage>
        <taxon>Bacteria</taxon>
        <taxon>Pseudomonadati</taxon>
        <taxon>Pseudomonadota</taxon>
        <taxon>Alphaproteobacteria</taxon>
        <taxon>Rhodospirillales</taxon>
        <taxon>Dongiaceae</taxon>
        <taxon>Hypericibacter</taxon>
    </lineage>
</organism>
<evidence type="ECO:0000259" key="7">
    <source>
        <dbReference type="Pfam" id="PF00441"/>
    </source>
</evidence>
<dbReference type="InterPro" id="IPR009075">
    <property type="entry name" value="AcylCo_DH/oxidase_C"/>
</dbReference>
<dbReference type="SUPFAM" id="SSF56645">
    <property type="entry name" value="Acyl-CoA dehydrogenase NM domain-like"/>
    <property type="match status" value="1"/>
</dbReference>
<dbReference type="InterPro" id="IPR009100">
    <property type="entry name" value="AcylCoA_DH/oxidase_NM_dom_sf"/>
</dbReference>
<dbReference type="CDD" id="cd00567">
    <property type="entry name" value="ACAD"/>
    <property type="match status" value="1"/>
</dbReference>
<evidence type="ECO:0000256" key="2">
    <source>
        <dbReference type="ARBA" id="ARBA00009347"/>
    </source>
</evidence>
<gene>
    <name evidence="10" type="ORF">FRZ44_11740</name>
</gene>
<dbReference type="SUPFAM" id="SSF47203">
    <property type="entry name" value="Acyl-CoA dehydrogenase C-terminal domain-like"/>
    <property type="match status" value="1"/>
</dbReference>
<dbReference type="InterPro" id="IPR006091">
    <property type="entry name" value="Acyl-CoA_Oxase/DH_mid-dom"/>
</dbReference>
<feature type="domain" description="Acyl-CoA dehydrogenase/oxidase N-terminal" evidence="9">
    <location>
        <begin position="6"/>
        <end position="117"/>
    </location>
</feature>
<evidence type="ECO:0000256" key="6">
    <source>
        <dbReference type="RuleBase" id="RU362125"/>
    </source>
</evidence>
<feature type="domain" description="Acyl-CoA dehydrogenase/oxidase C-terminal" evidence="7">
    <location>
        <begin position="231"/>
        <end position="369"/>
    </location>
</feature>
<dbReference type="Gene3D" id="2.40.110.10">
    <property type="entry name" value="Butyryl-CoA Dehydrogenase, subunit A, domain 2"/>
    <property type="match status" value="1"/>
</dbReference>
<evidence type="ECO:0000259" key="8">
    <source>
        <dbReference type="Pfam" id="PF02770"/>
    </source>
</evidence>
<accession>A0A5J6MH93</accession>
<keyword evidence="3 6" id="KW-0285">Flavoprotein</keyword>
<dbReference type="Gene3D" id="1.20.140.10">
    <property type="entry name" value="Butyryl-CoA Dehydrogenase, subunit A, domain 3"/>
    <property type="match status" value="1"/>
</dbReference>
<dbReference type="InterPro" id="IPR046373">
    <property type="entry name" value="Acyl-CoA_Oxase/DH_mid-dom_sf"/>
</dbReference>